<reference evidence="1" key="1">
    <citation type="submission" date="2020-05" db="EMBL/GenBank/DDBJ databases">
        <authorList>
            <person name="Rincon C."/>
            <person name="Sanders R I."/>
            <person name="Robbins C."/>
            <person name="Chaturvedi A."/>
        </authorList>
    </citation>
    <scope>NUCLEOTIDE SEQUENCE</scope>
    <source>
        <strain evidence="1">CHB12</strain>
    </source>
</reference>
<protein>
    <recommendedName>
        <fullName evidence="3">Serine-threonine/tyrosine-protein kinase catalytic domain-containing protein</fullName>
    </recommendedName>
</protein>
<accession>A0A915ZFE4</accession>
<dbReference type="AlphaFoldDB" id="A0A915ZFE4"/>
<gene>
    <name evidence="1" type="ORF">CHRIB12_LOCUS14647</name>
</gene>
<dbReference type="Proteomes" id="UP000684084">
    <property type="component" value="Unassembled WGS sequence"/>
</dbReference>
<name>A0A915ZFE4_9GLOM</name>
<evidence type="ECO:0000313" key="1">
    <source>
        <dbReference type="EMBL" id="CAB5374856.1"/>
    </source>
</evidence>
<evidence type="ECO:0000313" key="2">
    <source>
        <dbReference type="Proteomes" id="UP000684084"/>
    </source>
</evidence>
<sequence length="170" mass="20093">MKGRGPEIDDEFPECYAQLMKQCWSANPDERPKAEELHKKITEFQIGYAGYDFVENNPIYKDIFTKAQVKRKKFLEAVYKIENNIDLIEDVKKDLDDRDDKYLNKHVDRYFSPPHPEAYTKSRLLSNLNDYRQSKVKKDKKEISEIERTLESLTVNNFNSGIIDISFDDE</sequence>
<organism evidence="1 2">
    <name type="scientific">Rhizophagus irregularis</name>
    <dbReference type="NCBI Taxonomy" id="588596"/>
    <lineage>
        <taxon>Eukaryota</taxon>
        <taxon>Fungi</taxon>
        <taxon>Fungi incertae sedis</taxon>
        <taxon>Mucoromycota</taxon>
        <taxon>Glomeromycotina</taxon>
        <taxon>Glomeromycetes</taxon>
        <taxon>Glomerales</taxon>
        <taxon>Glomeraceae</taxon>
        <taxon>Rhizophagus</taxon>
    </lineage>
</organism>
<proteinExistence type="predicted"/>
<evidence type="ECO:0008006" key="3">
    <source>
        <dbReference type="Google" id="ProtNLM"/>
    </source>
</evidence>
<dbReference type="EMBL" id="CAGKOT010000033">
    <property type="protein sequence ID" value="CAB5374856.1"/>
    <property type="molecule type" value="Genomic_DNA"/>
</dbReference>
<comment type="caution">
    <text evidence="1">The sequence shown here is derived from an EMBL/GenBank/DDBJ whole genome shotgun (WGS) entry which is preliminary data.</text>
</comment>